<comment type="caution">
    <text evidence="2">The sequence shown here is derived from an EMBL/GenBank/DDBJ whole genome shotgun (WGS) entry which is preliminary data.</text>
</comment>
<keyword evidence="1" id="KW-0812">Transmembrane</keyword>
<feature type="transmembrane region" description="Helical" evidence="1">
    <location>
        <begin position="178"/>
        <end position="204"/>
    </location>
</feature>
<evidence type="ECO:0000256" key="1">
    <source>
        <dbReference type="SAM" id="Phobius"/>
    </source>
</evidence>
<feature type="transmembrane region" description="Helical" evidence="1">
    <location>
        <begin position="268"/>
        <end position="284"/>
    </location>
</feature>
<evidence type="ECO:0000313" key="2">
    <source>
        <dbReference type="EMBL" id="HGT40921.1"/>
    </source>
</evidence>
<dbReference type="AlphaFoldDB" id="A0A7C4QK84"/>
<keyword evidence="1" id="KW-1133">Transmembrane helix</keyword>
<feature type="transmembrane region" description="Helical" evidence="1">
    <location>
        <begin position="136"/>
        <end position="158"/>
    </location>
</feature>
<proteinExistence type="predicted"/>
<organism evidence="2">
    <name type="scientific">Schlesneria paludicola</name>
    <dbReference type="NCBI Taxonomy" id="360056"/>
    <lineage>
        <taxon>Bacteria</taxon>
        <taxon>Pseudomonadati</taxon>
        <taxon>Planctomycetota</taxon>
        <taxon>Planctomycetia</taxon>
        <taxon>Planctomycetales</taxon>
        <taxon>Planctomycetaceae</taxon>
        <taxon>Schlesneria</taxon>
    </lineage>
</organism>
<protein>
    <submittedName>
        <fullName evidence="2">ABC transporter permease</fullName>
    </submittedName>
</protein>
<gene>
    <name evidence="2" type="ORF">ENS64_16880</name>
</gene>
<feature type="transmembrane region" description="Helical" evidence="1">
    <location>
        <begin position="96"/>
        <end position="115"/>
    </location>
</feature>
<name>A0A7C4QK84_9PLAN</name>
<dbReference type="EMBL" id="DSVQ01000019">
    <property type="protein sequence ID" value="HGT40921.1"/>
    <property type="molecule type" value="Genomic_DNA"/>
</dbReference>
<feature type="transmembrane region" description="Helical" evidence="1">
    <location>
        <begin position="211"/>
        <end position="228"/>
    </location>
</feature>
<sequence length="294" mass="33044">MNDMQPLEQAGYREWGGNWRSPWRASLALVRVGLAIIFRRWVFWALIGLGLMNFLFNFAFIYLKATLVVQTPELERFLDNYRVTGTGEAYADFMNAQAAITTLLLAFAGSALVGSDYQRGGMVFYLSRAIDRRHYIVGKLLAIAAVVALITTVPALVLYVEYGLLSKSLAYFRENWRILGGILGFGLVLAVVQSFLLFAVAAWVPRTVPLVMTWLGLFVLLSALAHAMRRIADNRRWLLLALWEDMYHLGRWCFGSLPPNRVPSARETALVLVGVCVVCALLIVRRVRAVEVVK</sequence>
<reference evidence="2" key="1">
    <citation type="journal article" date="2020" name="mSystems">
        <title>Genome- and Community-Level Interaction Insights into Carbon Utilization and Element Cycling Functions of Hydrothermarchaeota in Hydrothermal Sediment.</title>
        <authorList>
            <person name="Zhou Z."/>
            <person name="Liu Y."/>
            <person name="Xu W."/>
            <person name="Pan J."/>
            <person name="Luo Z.H."/>
            <person name="Li M."/>
        </authorList>
    </citation>
    <scope>NUCLEOTIDE SEQUENCE [LARGE SCALE GENOMIC DNA]</scope>
    <source>
        <strain evidence="2">SpSt-508</strain>
    </source>
</reference>
<keyword evidence="1" id="KW-0472">Membrane</keyword>
<feature type="transmembrane region" description="Helical" evidence="1">
    <location>
        <begin position="41"/>
        <end position="63"/>
    </location>
</feature>
<accession>A0A7C4QK84</accession>